<evidence type="ECO:0000313" key="5">
    <source>
        <dbReference type="EMBL" id="KQM09253.1"/>
    </source>
</evidence>
<dbReference type="Gene3D" id="3.40.50.300">
    <property type="entry name" value="P-loop containing nucleotide triphosphate hydrolases"/>
    <property type="match status" value="1"/>
</dbReference>
<dbReference type="AlphaFoldDB" id="A0A0Q4B5Q4"/>
<evidence type="ECO:0000259" key="4">
    <source>
        <dbReference type="Pfam" id="PF00005"/>
    </source>
</evidence>
<dbReference type="PANTHER" id="PTHR43023:SF6">
    <property type="entry name" value="INTERMEMBRANE PHOSPHOLIPID TRANSPORT SYSTEM ATP-BINDING PROTEIN MLAF"/>
    <property type="match status" value="1"/>
</dbReference>
<dbReference type="PROSITE" id="PS00211">
    <property type="entry name" value="ABC_TRANSPORTER_1"/>
    <property type="match status" value="1"/>
</dbReference>
<dbReference type="SUPFAM" id="SSF52540">
    <property type="entry name" value="P-loop containing nucleoside triphosphate hydrolases"/>
    <property type="match status" value="1"/>
</dbReference>
<keyword evidence="3 5" id="KW-0067">ATP-binding</keyword>
<dbReference type="EMBL" id="LIIK01000009">
    <property type="protein sequence ID" value="KQM09253.1"/>
    <property type="molecule type" value="Genomic_DNA"/>
</dbReference>
<dbReference type="STRING" id="1702214.AL399_03055"/>
<keyword evidence="6" id="KW-1185">Reference proteome</keyword>
<proteinExistence type="predicted"/>
<feature type="domain" description="ABC transporter" evidence="4">
    <location>
        <begin position="17"/>
        <end position="153"/>
    </location>
</feature>
<evidence type="ECO:0000256" key="1">
    <source>
        <dbReference type="ARBA" id="ARBA00022448"/>
    </source>
</evidence>
<sequence length="154" mass="16837">MIQAQNVCKEFDGTGVLRGVTITYLPGQANLIIGKSGSGKTVMLKILAGLLRPDSGTLLFEGQDISTLTHREHLAIQRQTGMLFQGGALFDSMTVEQNVMFPLQLHTHQRDRVARLRAAECLERVDLPKAGHLYPSDLSGGMRKRVAIARAIAL</sequence>
<dbReference type="PANTHER" id="PTHR43023">
    <property type="entry name" value="PROTEIN TRIGALACTOSYLDIACYLGLYCEROL 3, CHLOROPLASTIC"/>
    <property type="match status" value="1"/>
</dbReference>
<dbReference type="InterPro" id="IPR003439">
    <property type="entry name" value="ABC_transporter-like_ATP-bd"/>
</dbReference>
<protein>
    <submittedName>
        <fullName evidence="5">Phosphonate ABC transporter ATP-binding protein</fullName>
    </submittedName>
</protein>
<reference evidence="5" key="1">
    <citation type="submission" date="2015-08" db="EMBL/GenBank/DDBJ databases">
        <title>Candidatus Bacteriodes Periocalifornicus.</title>
        <authorList>
            <person name="McLean J.S."/>
            <person name="Kelley S."/>
        </authorList>
    </citation>
    <scope>NUCLEOTIDE SEQUENCE [LARGE SCALE GENOMIC DNA]</scope>
    <source>
        <strain evidence="5">12B</strain>
    </source>
</reference>
<keyword evidence="2" id="KW-0547">Nucleotide-binding</keyword>
<dbReference type="GO" id="GO:0016887">
    <property type="term" value="F:ATP hydrolysis activity"/>
    <property type="evidence" value="ECO:0007669"/>
    <property type="project" value="InterPro"/>
</dbReference>
<accession>A0A0Q4B5Q4</accession>
<dbReference type="InterPro" id="IPR027417">
    <property type="entry name" value="P-loop_NTPase"/>
</dbReference>
<comment type="caution">
    <text evidence="5">The sequence shown here is derived from an EMBL/GenBank/DDBJ whole genome shotgun (WGS) entry which is preliminary data.</text>
</comment>
<dbReference type="Proteomes" id="UP000054172">
    <property type="component" value="Unassembled WGS sequence"/>
</dbReference>
<evidence type="ECO:0000256" key="3">
    <source>
        <dbReference type="ARBA" id="ARBA00022840"/>
    </source>
</evidence>
<dbReference type="InterPro" id="IPR017871">
    <property type="entry name" value="ABC_transporter-like_CS"/>
</dbReference>
<dbReference type="GO" id="GO:0005524">
    <property type="term" value="F:ATP binding"/>
    <property type="evidence" value="ECO:0007669"/>
    <property type="project" value="UniProtKB-KW"/>
</dbReference>
<evidence type="ECO:0000313" key="6">
    <source>
        <dbReference type="Proteomes" id="UP000054172"/>
    </source>
</evidence>
<keyword evidence="1" id="KW-0813">Transport</keyword>
<organism evidence="5 6">
    <name type="scientific">Candidatus [Bacteroides] periocalifornicus</name>
    <dbReference type="NCBI Taxonomy" id="1702214"/>
    <lineage>
        <taxon>Bacteria</taxon>
        <taxon>Pseudomonadati</taxon>
        <taxon>Bacteroidota</taxon>
    </lineage>
</organism>
<evidence type="ECO:0000256" key="2">
    <source>
        <dbReference type="ARBA" id="ARBA00022741"/>
    </source>
</evidence>
<name>A0A0Q4B5Q4_9BACT</name>
<dbReference type="Pfam" id="PF00005">
    <property type="entry name" value="ABC_tran"/>
    <property type="match status" value="1"/>
</dbReference>
<feature type="non-terminal residue" evidence="5">
    <location>
        <position position="154"/>
    </location>
</feature>
<gene>
    <name evidence="5" type="ORF">AL399_03055</name>
</gene>